<reference evidence="7" key="2">
    <citation type="submission" date="2022-10" db="EMBL/GenBank/DDBJ databases">
        <authorList>
            <consortium name="ENA_rothamsted_submissions"/>
            <consortium name="culmorum"/>
            <person name="King R."/>
        </authorList>
    </citation>
    <scope>NUCLEOTIDE SEQUENCE</scope>
</reference>
<dbReference type="PANTHER" id="PTHR11610:SF173">
    <property type="entry name" value="LIPASE DOMAIN-CONTAINING PROTEIN-RELATED"/>
    <property type="match status" value="1"/>
</dbReference>
<evidence type="ECO:0000256" key="1">
    <source>
        <dbReference type="ARBA" id="ARBA00004613"/>
    </source>
</evidence>
<dbReference type="GO" id="GO:0016042">
    <property type="term" value="P:lipid catabolic process"/>
    <property type="evidence" value="ECO:0007669"/>
    <property type="project" value="TreeGrafter"/>
</dbReference>
<dbReference type="AlphaFoldDB" id="A0A9N9WXS1"/>
<accession>A0A9N9WXS1</accession>
<proteinExistence type="inferred from homology"/>
<dbReference type="OrthoDB" id="199913at2759"/>
<evidence type="ECO:0000256" key="5">
    <source>
        <dbReference type="SAM" id="SignalP"/>
    </source>
</evidence>
<dbReference type="Pfam" id="PF00151">
    <property type="entry name" value="Lipase"/>
    <property type="match status" value="1"/>
</dbReference>
<dbReference type="Proteomes" id="UP001153620">
    <property type="component" value="Chromosome 4"/>
</dbReference>
<evidence type="ECO:0000256" key="2">
    <source>
        <dbReference type="ARBA" id="ARBA00010701"/>
    </source>
</evidence>
<dbReference type="GO" id="GO:0017171">
    <property type="term" value="F:serine hydrolase activity"/>
    <property type="evidence" value="ECO:0007669"/>
    <property type="project" value="TreeGrafter"/>
</dbReference>
<dbReference type="PRINTS" id="PR00821">
    <property type="entry name" value="TAGLIPASE"/>
</dbReference>
<sequence>MKLLIILLLFVIKSCLVESTDSHESSHESIHFKLTRTNYSDYKSLTKDCAIRPIRKMGYFTRALPTALIIHGYEADYKSEMAKELVKAFVSRQDHNVIFADWSAYAFDDYSEITHEIDHIASVFVYLLNKMMDDGYDLTQVYIIGHSLGAHIAGRVGNLLQHQNITLPRITGLDPAGPLFDYPAIKKKMFKISSSDHTPLSKDDAKFVDIIHTNAGLYRGSFISHGHQDFWPNCGVFQPHCDECKISKIFKDYKDCSMCSHIASWRYYAESVRSTVPIFEAERCHTKILMRFFCNGDKTSMGFHANENAKNGDYYIETNDSPPYSK</sequence>
<name>A0A9N9WXS1_9DIPT</name>
<dbReference type="EMBL" id="OU895880">
    <property type="protein sequence ID" value="CAG9810371.1"/>
    <property type="molecule type" value="Genomic_DNA"/>
</dbReference>
<feature type="signal peptide" evidence="5">
    <location>
        <begin position="1"/>
        <end position="19"/>
    </location>
</feature>
<dbReference type="SUPFAM" id="SSF53474">
    <property type="entry name" value="alpha/beta-Hydrolases"/>
    <property type="match status" value="1"/>
</dbReference>
<dbReference type="Gene3D" id="3.40.50.1820">
    <property type="entry name" value="alpha/beta hydrolase"/>
    <property type="match status" value="1"/>
</dbReference>
<dbReference type="InterPro" id="IPR013818">
    <property type="entry name" value="Lipase"/>
</dbReference>
<evidence type="ECO:0000259" key="6">
    <source>
        <dbReference type="Pfam" id="PF00151"/>
    </source>
</evidence>
<evidence type="ECO:0000313" key="8">
    <source>
        <dbReference type="Proteomes" id="UP001153620"/>
    </source>
</evidence>
<evidence type="ECO:0000313" key="7">
    <source>
        <dbReference type="EMBL" id="CAG9810371.1"/>
    </source>
</evidence>
<dbReference type="GO" id="GO:0016298">
    <property type="term" value="F:lipase activity"/>
    <property type="evidence" value="ECO:0007669"/>
    <property type="project" value="InterPro"/>
</dbReference>
<organism evidence="7 8">
    <name type="scientific">Chironomus riparius</name>
    <dbReference type="NCBI Taxonomy" id="315576"/>
    <lineage>
        <taxon>Eukaryota</taxon>
        <taxon>Metazoa</taxon>
        <taxon>Ecdysozoa</taxon>
        <taxon>Arthropoda</taxon>
        <taxon>Hexapoda</taxon>
        <taxon>Insecta</taxon>
        <taxon>Pterygota</taxon>
        <taxon>Neoptera</taxon>
        <taxon>Endopterygota</taxon>
        <taxon>Diptera</taxon>
        <taxon>Nematocera</taxon>
        <taxon>Chironomoidea</taxon>
        <taxon>Chironomidae</taxon>
        <taxon>Chironominae</taxon>
        <taxon>Chironomus</taxon>
    </lineage>
</organism>
<dbReference type="InterPro" id="IPR000734">
    <property type="entry name" value="TAG_lipase"/>
</dbReference>
<evidence type="ECO:0000256" key="4">
    <source>
        <dbReference type="RuleBase" id="RU004262"/>
    </source>
</evidence>
<dbReference type="GO" id="GO:0005615">
    <property type="term" value="C:extracellular space"/>
    <property type="evidence" value="ECO:0007669"/>
    <property type="project" value="TreeGrafter"/>
</dbReference>
<keyword evidence="5" id="KW-0732">Signal</keyword>
<feature type="domain" description="Lipase" evidence="6">
    <location>
        <begin position="52"/>
        <end position="324"/>
    </location>
</feature>
<keyword evidence="3" id="KW-0964">Secreted</keyword>
<dbReference type="PANTHER" id="PTHR11610">
    <property type="entry name" value="LIPASE"/>
    <property type="match status" value="1"/>
</dbReference>
<comment type="similarity">
    <text evidence="2 4">Belongs to the AB hydrolase superfamily. Lipase family.</text>
</comment>
<gene>
    <name evidence="7" type="ORF">CHIRRI_LOCUS13185</name>
</gene>
<comment type="subcellular location">
    <subcellularLocation>
        <location evidence="1">Secreted</location>
    </subcellularLocation>
</comment>
<evidence type="ECO:0000256" key="3">
    <source>
        <dbReference type="ARBA" id="ARBA00022525"/>
    </source>
</evidence>
<reference evidence="7" key="1">
    <citation type="submission" date="2022-01" db="EMBL/GenBank/DDBJ databases">
        <authorList>
            <person name="King R."/>
        </authorList>
    </citation>
    <scope>NUCLEOTIDE SEQUENCE</scope>
</reference>
<feature type="chain" id="PRO_5040359910" description="Lipase domain-containing protein" evidence="5">
    <location>
        <begin position="20"/>
        <end position="326"/>
    </location>
</feature>
<dbReference type="InterPro" id="IPR029058">
    <property type="entry name" value="AB_hydrolase_fold"/>
</dbReference>
<keyword evidence="8" id="KW-1185">Reference proteome</keyword>
<protein>
    <recommendedName>
        <fullName evidence="6">Lipase domain-containing protein</fullName>
    </recommendedName>
</protein>